<name>A0A7W7SZE9_9PSEU</name>
<keyword evidence="1" id="KW-0472">Membrane</keyword>
<keyword evidence="3" id="KW-1185">Reference proteome</keyword>
<accession>A0A7W7SZE9</accession>
<sequence>MTGRHHIHHTDRARHACAVLLFAVAIAGLWAVVLGLLP</sequence>
<protein>
    <submittedName>
        <fullName evidence="2">Uncharacterized protein</fullName>
    </submittedName>
</protein>
<feature type="transmembrane region" description="Helical" evidence="1">
    <location>
        <begin position="16"/>
        <end position="37"/>
    </location>
</feature>
<comment type="caution">
    <text evidence="2">The sequence shown here is derived from an EMBL/GenBank/DDBJ whole genome shotgun (WGS) entry which is preliminary data.</text>
</comment>
<gene>
    <name evidence="2" type="ORF">F4559_001102</name>
</gene>
<evidence type="ECO:0000313" key="2">
    <source>
        <dbReference type="EMBL" id="MBB4963743.1"/>
    </source>
</evidence>
<evidence type="ECO:0000256" key="1">
    <source>
        <dbReference type="SAM" id="Phobius"/>
    </source>
</evidence>
<dbReference type="Proteomes" id="UP000542674">
    <property type="component" value="Unassembled WGS sequence"/>
</dbReference>
<keyword evidence="1" id="KW-1133">Transmembrane helix</keyword>
<organism evidence="2 3">
    <name type="scientific">Saccharothrix violaceirubra</name>
    <dbReference type="NCBI Taxonomy" id="413306"/>
    <lineage>
        <taxon>Bacteria</taxon>
        <taxon>Bacillati</taxon>
        <taxon>Actinomycetota</taxon>
        <taxon>Actinomycetes</taxon>
        <taxon>Pseudonocardiales</taxon>
        <taxon>Pseudonocardiaceae</taxon>
        <taxon>Saccharothrix</taxon>
    </lineage>
</organism>
<evidence type="ECO:0000313" key="3">
    <source>
        <dbReference type="Proteomes" id="UP000542674"/>
    </source>
</evidence>
<keyword evidence="1" id="KW-0812">Transmembrane</keyword>
<proteinExistence type="predicted"/>
<dbReference type="EMBL" id="JACHJS010000001">
    <property type="protein sequence ID" value="MBB4963743.1"/>
    <property type="molecule type" value="Genomic_DNA"/>
</dbReference>
<reference evidence="2 3" key="1">
    <citation type="submission" date="2020-08" db="EMBL/GenBank/DDBJ databases">
        <title>Sequencing the genomes of 1000 actinobacteria strains.</title>
        <authorList>
            <person name="Klenk H.-P."/>
        </authorList>
    </citation>
    <scope>NUCLEOTIDE SEQUENCE [LARGE SCALE GENOMIC DNA]</scope>
    <source>
        <strain evidence="2 3">DSM 45084</strain>
    </source>
</reference>
<dbReference type="AlphaFoldDB" id="A0A7W7SZE9"/>